<dbReference type="AlphaFoldDB" id="A0A9X2P5R3"/>
<keyword evidence="1" id="KW-0812">Transmembrane</keyword>
<dbReference type="RefSeq" id="WP_258422018.1">
    <property type="nucleotide sequence ID" value="NZ_JANSUY010000001.1"/>
</dbReference>
<accession>A0A9X2P5R3</accession>
<sequence>MLQKVFKSVILSWLLLMFFCLIGGVPNNENDLQIILPMIMVPAAGGISGFVFHLIDRSRSKSNIKPYLLTAIKAMVFIILVGGAFFLGMNGHD</sequence>
<name>A0A9X2P5R3_9BACT</name>
<feature type="transmembrane region" description="Helical" evidence="1">
    <location>
        <begin position="34"/>
        <end position="55"/>
    </location>
</feature>
<evidence type="ECO:0000313" key="2">
    <source>
        <dbReference type="EMBL" id="MCR9014145.1"/>
    </source>
</evidence>
<protein>
    <submittedName>
        <fullName evidence="2">Uncharacterized protein</fullName>
    </submittedName>
</protein>
<dbReference type="EMBL" id="JANSUY010000001">
    <property type="protein sequence ID" value="MCR9014145.1"/>
    <property type="molecule type" value="Genomic_DNA"/>
</dbReference>
<proteinExistence type="predicted"/>
<organism evidence="2 3">
    <name type="scientific">Aquiflexum gelatinilyticum</name>
    <dbReference type="NCBI Taxonomy" id="2961943"/>
    <lineage>
        <taxon>Bacteria</taxon>
        <taxon>Pseudomonadati</taxon>
        <taxon>Bacteroidota</taxon>
        <taxon>Cytophagia</taxon>
        <taxon>Cytophagales</taxon>
        <taxon>Cyclobacteriaceae</taxon>
        <taxon>Aquiflexum</taxon>
    </lineage>
</organism>
<dbReference type="Proteomes" id="UP001142175">
    <property type="component" value="Unassembled WGS sequence"/>
</dbReference>
<keyword evidence="3" id="KW-1185">Reference proteome</keyword>
<keyword evidence="1" id="KW-0472">Membrane</keyword>
<keyword evidence="1" id="KW-1133">Transmembrane helix</keyword>
<gene>
    <name evidence="2" type="ORF">NU887_03800</name>
</gene>
<evidence type="ECO:0000313" key="3">
    <source>
        <dbReference type="Proteomes" id="UP001142175"/>
    </source>
</evidence>
<comment type="caution">
    <text evidence="2">The sequence shown here is derived from an EMBL/GenBank/DDBJ whole genome shotgun (WGS) entry which is preliminary data.</text>
</comment>
<reference evidence="2" key="1">
    <citation type="submission" date="2022-08" db="EMBL/GenBank/DDBJ databases">
        <authorList>
            <person name="Zhang D."/>
        </authorList>
    </citation>
    <scope>NUCLEOTIDE SEQUENCE</scope>
    <source>
        <strain evidence="2">XJ19-11</strain>
    </source>
</reference>
<evidence type="ECO:0000256" key="1">
    <source>
        <dbReference type="SAM" id="Phobius"/>
    </source>
</evidence>
<feature type="transmembrane region" description="Helical" evidence="1">
    <location>
        <begin position="67"/>
        <end position="87"/>
    </location>
</feature>